<dbReference type="EMBL" id="JBBNAG010000013">
    <property type="protein sequence ID" value="KAK9083161.1"/>
    <property type="molecule type" value="Genomic_DNA"/>
</dbReference>
<dbReference type="InterPro" id="IPR036936">
    <property type="entry name" value="CRIB_dom_sf"/>
</dbReference>
<dbReference type="CDD" id="cd00132">
    <property type="entry name" value="CRIB"/>
    <property type="match status" value="1"/>
</dbReference>
<evidence type="ECO:0000313" key="3">
    <source>
        <dbReference type="Proteomes" id="UP001419268"/>
    </source>
</evidence>
<dbReference type="Gene3D" id="3.90.810.10">
    <property type="entry name" value="CRIB domain"/>
    <property type="match status" value="1"/>
</dbReference>
<proteinExistence type="predicted"/>
<feature type="domain" description="CRIB" evidence="1">
    <location>
        <begin position="32"/>
        <end position="45"/>
    </location>
</feature>
<organism evidence="2 3">
    <name type="scientific">Stephania cephalantha</name>
    <dbReference type="NCBI Taxonomy" id="152367"/>
    <lineage>
        <taxon>Eukaryota</taxon>
        <taxon>Viridiplantae</taxon>
        <taxon>Streptophyta</taxon>
        <taxon>Embryophyta</taxon>
        <taxon>Tracheophyta</taxon>
        <taxon>Spermatophyta</taxon>
        <taxon>Magnoliopsida</taxon>
        <taxon>Ranunculales</taxon>
        <taxon>Menispermaceae</taxon>
        <taxon>Menispermoideae</taxon>
        <taxon>Cissampelideae</taxon>
        <taxon>Stephania</taxon>
    </lineage>
</organism>
<keyword evidence="3" id="KW-1185">Reference proteome</keyword>
<comment type="caution">
    <text evidence="2">The sequence shown here is derived from an EMBL/GenBank/DDBJ whole genome shotgun (WGS) entry which is preliminary data.</text>
</comment>
<name>A0AAP0HG40_9MAGN</name>
<gene>
    <name evidence="2" type="ORF">Scep_029632</name>
</gene>
<dbReference type="PANTHER" id="PTHR46325:SF20">
    <property type="entry name" value="CRIB DOMAIN-CONTAINING PROTEIN RIC10"/>
    <property type="match status" value="1"/>
</dbReference>
<dbReference type="PANTHER" id="PTHR46325">
    <property type="entry name" value="CRIB DOMAIN-CONTAINING PROTEIN RIC8"/>
    <property type="match status" value="1"/>
</dbReference>
<dbReference type="InterPro" id="IPR000095">
    <property type="entry name" value="CRIB_dom"/>
</dbReference>
<dbReference type="PROSITE" id="PS50108">
    <property type="entry name" value="CRIB"/>
    <property type="match status" value="1"/>
</dbReference>
<dbReference type="SMART" id="SM00285">
    <property type="entry name" value="PBD"/>
    <property type="match status" value="1"/>
</dbReference>
<evidence type="ECO:0000313" key="2">
    <source>
        <dbReference type="EMBL" id="KAK9083161.1"/>
    </source>
</evidence>
<sequence length="66" mass="7554">MTKMKGILKGLRYITQMFDHTNQGKKERELQIGLPTDVKHVAHIGWDGPSAAAPSWVSFFFFFNNN</sequence>
<dbReference type="Proteomes" id="UP001419268">
    <property type="component" value="Unassembled WGS sequence"/>
</dbReference>
<evidence type="ECO:0000259" key="1">
    <source>
        <dbReference type="PROSITE" id="PS50108"/>
    </source>
</evidence>
<protein>
    <recommendedName>
        <fullName evidence="1">CRIB domain-containing protein</fullName>
    </recommendedName>
</protein>
<reference evidence="2 3" key="1">
    <citation type="submission" date="2024-01" db="EMBL/GenBank/DDBJ databases">
        <title>Genome assemblies of Stephania.</title>
        <authorList>
            <person name="Yang L."/>
        </authorList>
    </citation>
    <scope>NUCLEOTIDE SEQUENCE [LARGE SCALE GENOMIC DNA]</scope>
    <source>
        <strain evidence="2">JXDWG</strain>
        <tissue evidence="2">Leaf</tissue>
    </source>
</reference>
<accession>A0AAP0HG40</accession>
<dbReference type="AlphaFoldDB" id="A0AAP0HG40"/>
<dbReference type="Pfam" id="PF00786">
    <property type="entry name" value="PBD"/>
    <property type="match status" value="1"/>
</dbReference>